<proteinExistence type="predicted"/>
<dbReference type="PRINTS" id="PR00996">
    <property type="entry name" value="CHERMTFRASE"/>
</dbReference>
<keyword evidence="9" id="KW-1185">Reference proteome</keyword>
<evidence type="ECO:0000256" key="5">
    <source>
        <dbReference type="PIRNR" id="PIRNR000410"/>
    </source>
</evidence>
<dbReference type="InterPro" id="IPR036804">
    <property type="entry name" value="CheR_N_sf"/>
</dbReference>
<evidence type="ECO:0000313" key="9">
    <source>
        <dbReference type="Proteomes" id="UP000325289"/>
    </source>
</evidence>
<dbReference type="PANTHER" id="PTHR24422:SF19">
    <property type="entry name" value="CHEMOTAXIS PROTEIN METHYLTRANSFERASE"/>
    <property type="match status" value="1"/>
</dbReference>
<dbReference type="GO" id="GO:0032259">
    <property type="term" value="P:methylation"/>
    <property type="evidence" value="ECO:0007669"/>
    <property type="project" value="UniProtKB-KW"/>
</dbReference>
<feature type="binding site" evidence="6">
    <location>
        <position position="90"/>
    </location>
    <ligand>
        <name>S-adenosyl-L-methionine</name>
        <dbReference type="ChEBI" id="CHEBI:59789"/>
    </ligand>
</feature>
<sequence length="298" mass="33363">MTELSDGPRLGAMTGCDFTAADFDAIARMLHEDAGITLGQDSRQLVFSRLNKHVRRLGLTRFSDYIALVRAPDQRAERYRMVTSLTTHTTRFFRESEHFDYLTEEILPGLIAPVRAGRRLRFWSAGCSTGEEAYSIAATVLAAFPDAARYDVKILATDISREVLDTAAEGRYRDTALSGLPSRMRDILFESGSESGTVCVRAELRALVTFRYLNFMEPWPLNGPFDAIFCRNVAIYMAEATQAHIWAGLETVLGPEGTLFIGHSERLGPEFRNRLELCGKTTFCRAGDARLSSERRTL</sequence>
<dbReference type="InterPro" id="IPR026024">
    <property type="entry name" value="Chemotaxis_MeTrfase_CheR"/>
</dbReference>
<dbReference type="OrthoDB" id="9816309at2"/>
<keyword evidence="3 5" id="KW-0808">Transferase</keyword>
<dbReference type="SUPFAM" id="SSF47757">
    <property type="entry name" value="Chemotaxis receptor methyltransferase CheR, N-terminal domain"/>
    <property type="match status" value="1"/>
</dbReference>
<dbReference type="InterPro" id="IPR029063">
    <property type="entry name" value="SAM-dependent_MTases_sf"/>
</dbReference>
<keyword evidence="2 5" id="KW-0489">Methyltransferase</keyword>
<dbReference type="InterPro" id="IPR022642">
    <property type="entry name" value="CheR_C"/>
</dbReference>
<comment type="function">
    <text evidence="5">Methylation of the membrane-bound methyl-accepting chemotaxis proteins (MCP) to form gamma-glutamyl methyl ester residues in MCP.</text>
</comment>
<dbReference type="AlphaFoldDB" id="A0A1I1XMV6"/>
<dbReference type="InterPro" id="IPR050903">
    <property type="entry name" value="Bact_Chemotaxis_MeTrfase"/>
</dbReference>
<evidence type="ECO:0000313" key="8">
    <source>
        <dbReference type="EMBL" id="SFE08685.1"/>
    </source>
</evidence>
<dbReference type="InterPro" id="IPR000780">
    <property type="entry name" value="CheR_MeTrfase"/>
</dbReference>
<dbReference type="InterPro" id="IPR022641">
    <property type="entry name" value="CheR_N"/>
</dbReference>
<name>A0A1I1XMV6_9RHOB</name>
<protein>
    <recommendedName>
        <fullName evidence="5">Chemotaxis protein methyltransferase</fullName>
        <ecNumber evidence="5">2.1.1.80</ecNumber>
    </recommendedName>
</protein>
<dbReference type="Gene3D" id="3.40.50.150">
    <property type="entry name" value="Vaccinia Virus protein VP39"/>
    <property type="match status" value="1"/>
</dbReference>
<dbReference type="RefSeq" id="WP_149755908.1">
    <property type="nucleotide sequence ID" value="NZ_FOMS01000006.1"/>
</dbReference>
<evidence type="ECO:0000256" key="1">
    <source>
        <dbReference type="ARBA" id="ARBA00001541"/>
    </source>
</evidence>
<dbReference type="GO" id="GO:0008983">
    <property type="term" value="F:protein-glutamate O-methyltransferase activity"/>
    <property type="evidence" value="ECO:0007669"/>
    <property type="project" value="UniProtKB-EC"/>
</dbReference>
<dbReference type="SUPFAM" id="SSF53335">
    <property type="entry name" value="S-adenosyl-L-methionine-dependent methyltransferases"/>
    <property type="match status" value="1"/>
</dbReference>
<dbReference type="PANTHER" id="PTHR24422">
    <property type="entry name" value="CHEMOTAXIS PROTEIN METHYLTRANSFERASE"/>
    <property type="match status" value="1"/>
</dbReference>
<accession>A0A1I1XMV6</accession>
<evidence type="ECO:0000256" key="4">
    <source>
        <dbReference type="ARBA" id="ARBA00022691"/>
    </source>
</evidence>
<comment type="catalytic activity">
    <reaction evidence="1 5">
        <text>L-glutamyl-[protein] + S-adenosyl-L-methionine = [protein]-L-glutamate 5-O-methyl ester + S-adenosyl-L-homocysteine</text>
        <dbReference type="Rhea" id="RHEA:24452"/>
        <dbReference type="Rhea" id="RHEA-COMP:10208"/>
        <dbReference type="Rhea" id="RHEA-COMP:10311"/>
        <dbReference type="ChEBI" id="CHEBI:29973"/>
        <dbReference type="ChEBI" id="CHEBI:57856"/>
        <dbReference type="ChEBI" id="CHEBI:59789"/>
        <dbReference type="ChEBI" id="CHEBI:82795"/>
        <dbReference type="EC" id="2.1.1.80"/>
    </reaction>
</comment>
<dbReference type="PIRSF" id="PIRSF000410">
    <property type="entry name" value="CheR"/>
    <property type="match status" value="1"/>
</dbReference>
<keyword evidence="4 5" id="KW-0949">S-adenosyl-L-methionine</keyword>
<organism evidence="8 9">
    <name type="scientific">Roseivivax sediminis</name>
    <dbReference type="NCBI Taxonomy" id="936889"/>
    <lineage>
        <taxon>Bacteria</taxon>
        <taxon>Pseudomonadati</taxon>
        <taxon>Pseudomonadota</taxon>
        <taxon>Alphaproteobacteria</taxon>
        <taxon>Rhodobacterales</taxon>
        <taxon>Roseobacteraceae</taxon>
        <taxon>Roseivivax</taxon>
    </lineage>
</organism>
<feature type="binding site" evidence="6">
    <location>
        <position position="132"/>
    </location>
    <ligand>
        <name>S-adenosyl-L-methionine</name>
        <dbReference type="ChEBI" id="CHEBI:59789"/>
    </ligand>
</feature>
<evidence type="ECO:0000256" key="6">
    <source>
        <dbReference type="PIRSR" id="PIRSR000410-1"/>
    </source>
</evidence>
<dbReference type="EMBL" id="FOMS01000006">
    <property type="protein sequence ID" value="SFE08685.1"/>
    <property type="molecule type" value="Genomic_DNA"/>
</dbReference>
<feature type="binding site" evidence="6">
    <location>
        <position position="158"/>
    </location>
    <ligand>
        <name>S-adenosyl-L-methionine</name>
        <dbReference type="ChEBI" id="CHEBI:59789"/>
    </ligand>
</feature>
<dbReference type="Pfam" id="PF03705">
    <property type="entry name" value="CheR_N"/>
    <property type="match status" value="1"/>
</dbReference>
<dbReference type="PROSITE" id="PS50123">
    <property type="entry name" value="CHER"/>
    <property type="match status" value="1"/>
</dbReference>
<evidence type="ECO:0000259" key="7">
    <source>
        <dbReference type="PROSITE" id="PS50123"/>
    </source>
</evidence>
<evidence type="ECO:0000256" key="2">
    <source>
        <dbReference type="ARBA" id="ARBA00022603"/>
    </source>
</evidence>
<dbReference type="Proteomes" id="UP000325289">
    <property type="component" value="Unassembled WGS sequence"/>
</dbReference>
<feature type="binding site" evidence="6">
    <location>
        <begin position="231"/>
        <end position="232"/>
    </location>
    <ligand>
        <name>S-adenosyl-L-methionine</name>
        <dbReference type="ChEBI" id="CHEBI:59789"/>
    </ligand>
</feature>
<dbReference type="Pfam" id="PF01739">
    <property type="entry name" value="CheR"/>
    <property type="match status" value="1"/>
</dbReference>
<dbReference type="EC" id="2.1.1.80" evidence="5"/>
<feature type="domain" description="CheR-type methyltransferase" evidence="7">
    <location>
        <begin position="19"/>
        <end position="288"/>
    </location>
</feature>
<feature type="binding site" evidence="6">
    <location>
        <position position="94"/>
    </location>
    <ligand>
        <name>S-adenosyl-L-methionine</name>
        <dbReference type="ChEBI" id="CHEBI:59789"/>
    </ligand>
</feature>
<dbReference type="Gene3D" id="1.10.155.10">
    <property type="entry name" value="Chemotaxis receptor methyltransferase CheR, N-terminal domain"/>
    <property type="match status" value="1"/>
</dbReference>
<evidence type="ECO:0000256" key="3">
    <source>
        <dbReference type="ARBA" id="ARBA00022679"/>
    </source>
</evidence>
<gene>
    <name evidence="8" type="ORF">SAMN04515678_10666</name>
</gene>
<dbReference type="SMART" id="SM00138">
    <property type="entry name" value="MeTrc"/>
    <property type="match status" value="1"/>
</dbReference>
<reference evidence="8 9" key="1">
    <citation type="submission" date="2016-10" db="EMBL/GenBank/DDBJ databases">
        <authorList>
            <person name="Varghese N."/>
            <person name="Submissions S."/>
        </authorList>
    </citation>
    <scope>NUCLEOTIDE SEQUENCE [LARGE SCALE GENOMIC DNA]</scope>
    <source>
        <strain evidence="9">YIM D21,KCTC 23444,ACCC 10710</strain>
    </source>
</reference>